<dbReference type="EMBL" id="POWF01000001">
    <property type="protein sequence ID" value="PNQ74696.1"/>
    <property type="molecule type" value="Genomic_DNA"/>
</dbReference>
<gene>
    <name evidence="2" type="ORF">C1T31_00720</name>
</gene>
<dbReference type="OrthoDB" id="1454320at2"/>
<keyword evidence="1" id="KW-0812">Transmembrane</keyword>
<evidence type="ECO:0000313" key="2">
    <source>
        <dbReference type="EMBL" id="PNQ74696.1"/>
    </source>
</evidence>
<protein>
    <submittedName>
        <fullName evidence="2">Uncharacterized protein</fullName>
    </submittedName>
</protein>
<dbReference type="RefSeq" id="WP_103050550.1">
    <property type="nucleotide sequence ID" value="NZ_POWF01000001.1"/>
</dbReference>
<reference evidence="2 3" key="1">
    <citation type="submission" date="2018-01" db="EMBL/GenBank/DDBJ databases">
        <title>The draft genome of Hanstruepera neustonica JCM19743.</title>
        <authorList>
            <person name="He R.-H."/>
            <person name="Du Z.-J."/>
        </authorList>
    </citation>
    <scope>NUCLEOTIDE SEQUENCE [LARGE SCALE GENOMIC DNA]</scope>
    <source>
        <strain evidence="2 3">JCM19743</strain>
    </source>
</reference>
<keyword evidence="1" id="KW-0472">Membrane</keyword>
<dbReference type="Proteomes" id="UP000236641">
    <property type="component" value="Unassembled WGS sequence"/>
</dbReference>
<dbReference type="AlphaFoldDB" id="A0A2K1E320"/>
<feature type="transmembrane region" description="Helical" evidence="1">
    <location>
        <begin position="6"/>
        <end position="22"/>
    </location>
</feature>
<comment type="caution">
    <text evidence="2">The sequence shown here is derived from an EMBL/GenBank/DDBJ whole genome shotgun (WGS) entry which is preliminary data.</text>
</comment>
<keyword evidence="1" id="KW-1133">Transmembrane helix</keyword>
<evidence type="ECO:0000313" key="3">
    <source>
        <dbReference type="Proteomes" id="UP000236641"/>
    </source>
</evidence>
<name>A0A2K1E320_9FLAO</name>
<evidence type="ECO:0000256" key="1">
    <source>
        <dbReference type="SAM" id="Phobius"/>
    </source>
</evidence>
<proteinExistence type="predicted"/>
<keyword evidence="3" id="KW-1185">Reference proteome</keyword>
<organism evidence="2 3">
    <name type="scientific">Hanstruepera neustonica</name>
    <dbReference type="NCBI Taxonomy" id="1445657"/>
    <lineage>
        <taxon>Bacteria</taxon>
        <taxon>Pseudomonadati</taxon>
        <taxon>Bacteroidota</taxon>
        <taxon>Flavobacteriia</taxon>
        <taxon>Flavobacteriales</taxon>
        <taxon>Flavobacteriaceae</taxon>
        <taxon>Hanstruepera</taxon>
    </lineage>
</organism>
<accession>A0A2K1E320</accession>
<sequence>MYYLVGTIAIFVIAYIIIKLSINTKENPDSQLGIMDHPSTYKKQDIEMVENTLQADDRNDIQE</sequence>